<dbReference type="EMBL" id="CP016617">
    <property type="protein sequence ID" value="ANY82791.1"/>
    <property type="molecule type" value="Genomic_DNA"/>
</dbReference>
<dbReference type="PANTHER" id="PTHR33376">
    <property type="match status" value="1"/>
</dbReference>
<dbReference type="KEGG" id="moc:BB934_31620"/>
<keyword evidence="2" id="KW-0813">Transport</keyword>
<dbReference type="AlphaFoldDB" id="A0A1B2ES48"/>
<organism evidence="5">
    <name type="scientific">Microvirga ossetica</name>
    <dbReference type="NCBI Taxonomy" id="1882682"/>
    <lineage>
        <taxon>Bacteria</taxon>
        <taxon>Pseudomonadati</taxon>
        <taxon>Pseudomonadota</taxon>
        <taxon>Alphaproteobacteria</taxon>
        <taxon>Hyphomicrobiales</taxon>
        <taxon>Methylobacteriaceae</taxon>
        <taxon>Microvirga</taxon>
    </lineage>
</organism>
<reference evidence="5" key="1">
    <citation type="submission" date="2016-07" db="EMBL/GenBank/DDBJ databases">
        <title>Microvirga ossetica sp. nov. a new species of rhizobia isolated from root nodules of the legume species Vicia alpestris Steven originated from North Ossetia region in the Caucasus.</title>
        <authorList>
            <person name="Safronova V.I."/>
            <person name="Kuznetsova I.G."/>
            <person name="Sazanova A.L."/>
            <person name="Belimov A."/>
            <person name="Andronov E."/>
            <person name="Osledkin Y.S."/>
            <person name="Onishchuk O.P."/>
            <person name="Kurchak O.N."/>
            <person name="Shaposhnikov A.I."/>
            <person name="Willems A."/>
            <person name="Tikhonovich I.A."/>
        </authorList>
    </citation>
    <scope>NUCLEOTIDE SEQUENCE [LARGE SCALE GENOMIC DNA]</scope>
    <source>
        <strain evidence="5">V5/3M</strain>
        <plasmid evidence="5">unnamed1</plasmid>
    </source>
</reference>
<dbReference type="Pfam" id="PF03480">
    <property type="entry name" value="DctP"/>
    <property type="match status" value="1"/>
</dbReference>
<protein>
    <submittedName>
        <fullName evidence="5">ABC transporter substrate-binding protein</fullName>
    </submittedName>
</protein>
<name>A0A1B2ES48_9HYPH</name>
<evidence type="ECO:0000256" key="3">
    <source>
        <dbReference type="ARBA" id="ARBA00022729"/>
    </source>
</evidence>
<dbReference type="CDD" id="cd13679">
    <property type="entry name" value="PBP2_TRAP_YiaO_like"/>
    <property type="match status" value="1"/>
</dbReference>
<dbReference type="GO" id="GO:0055085">
    <property type="term" value="P:transmembrane transport"/>
    <property type="evidence" value="ECO:0007669"/>
    <property type="project" value="InterPro"/>
</dbReference>
<feature type="signal peptide" evidence="4">
    <location>
        <begin position="1"/>
        <end position="26"/>
    </location>
</feature>
<dbReference type="Gene3D" id="3.40.190.170">
    <property type="entry name" value="Bacterial extracellular solute-binding protein, family 7"/>
    <property type="match status" value="1"/>
</dbReference>
<dbReference type="InterPro" id="IPR018389">
    <property type="entry name" value="DctP_fam"/>
</dbReference>
<dbReference type="PANTHER" id="PTHR33376:SF7">
    <property type="entry name" value="C4-DICARBOXYLATE-BINDING PROTEIN DCTB"/>
    <property type="match status" value="1"/>
</dbReference>
<evidence type="ECO:0000256" key="2">
    <source>
        <dbReference type="ARBA" id="ARBA00022448"/>
    </source>
</evidence>
<dbReference type="InterPro" id="IPR038404">
    <property type="entry name" value="TRAP_DctP_sf"/>
</dbReference>
<accession>A0A1B2ES48</accession>
<dbReference type="NCBIfam" id="NF037995">
    <property type="entry name" value="TRAP_S1"/>
    <property type="match status" value="1"/>
</dbReference>
<gene>
    <name evidence="5" type="ORF">BB934_31620</name>
</gene>
<keyword evidence="5" id="KW-0614">Plasmid</keyword>
<sequence>MNAYFRTILGTALLASTVLSASFASAQEIKERTIKLALANTPESAHGLGAKRFADVVSQKSGGKLKVRVYAGGTLGGEVVVASAMQGGTIEMSMMGPGLLTGMDKDFGIFDTPFLFDTFKEADAILDGPVGKKLLEKLPAKGLVGLSYWDHGFRVLTNSRRPVAKMEDIQGLKIRVQQIPVFIDTFTTLGANAVPLPFPELYTALETKTVDGQENPFVSIEVTKFYEVQKYASNTRHAYSPLLVLASKKFWDQLSDDERTLLLDAAKETQPYERETSRSLDAKAADELKSKGMTITEISSEERSRMREKLKPVIEKHYTTINGALVQELTAELQKVRASQ</sequence>
<evidence type="ECO:0000256" key="4">
    <source>
        <dbReference type="SAM" id="SignalP"/>
    </source>
</evidence>
<evidence type="ECO:0000313" key="5">
    <source>
        <dbReference type="EMBL" id="ANY82791.1"/>
    </source>
</evidence>
<dbReference type="InterPro" id="IPR004682">
    <property type="entry name" value="TRAP_DctP"/>
</dbReference>
<proteinExistence type="inferred from homology"/>
<dbReference type="NCBIfam" id="TIGR00787">
    <property type="entry name" value="dctP"/>
    <property type="match status" value="1"/>
</dbReference>
<comment type="similarity">
    <text evidence="1">Belongs to the bacterial solute-binding protein 7 family.</text>
</comment>
<dbReference type="PIRSF" id="PIRSF006470">
    <property type="entry name" value="DctB"/>
    <property type="match status" value="1"/>
</dbReference>
<dbReference type="GO" id="GO:0030288">
    <property type="term" value="C:outer membrane-bounded periplasmic space"/>
    <property type="evidence" value="ECO:0007669"/>
    <property type="project" value="InterPro"/>
</dbReference>
<feature type="chain" id="PRO_5008536238" evidence="4">
    <location>
        <begin position="27"/>
        <end position="340"/>
    </location>
</feature>
<keyword evidence="3 4" id="KW-0732">Signal</keyword>
<dbReference type="OrthoDB" id="9803763at2"/>
<geneLocation type="plasmid" evidence="5">
    <name>unnamed1</name>
</geneLocation>
<dbReference type="RefSeq" id="WP_099513895.1">
    <property type="nucleotide sequence ID" value="NZ_CP016617.1"/>
</dbReference>
<evidence type="ECO:0000256" key="1">
    <source>
        <dbReference type="ARBA" id="ARBA00009023"/>
    </source>
</evidence>